<dbReference type="eggNOG" id="KOG2516">
    <property type="taxonomic scope" value="Eukaryota"/>
</dbReference>
<feature type="transmembrane region" description="Helical" evidence="12">
    <location>
        <begin position="219"/>
        <end position="239"/>
    </location>
</feature>
<feature type="transmembrane region" description="Helical" evidence="12">
    <location>
        <begin position="94"/>
        <end position="113"/>
    </location>
</feature>
<evidence type="ECO:0000256" key="8">
    <source>
        <dbReference type="ARBA" id="ARBA00022989"/>
    </source>
</evidence>
<evidence type="ECO:0000256" key="13">
    <source>
        <dbReference type="SAM" id="SignalP"/>
    </source>
</evidence>
<evidence type="ECO:0000256" key="3">
    <source>
        <dbReference type="ARBA" id="ARBA00007063"/>
    </source>
</evidence>
<feature type="transmembrane region" description="Helical" evidence="12">
    <location>
        <begin position="321"/>
        <end position="341"/>
    </location>
</feature>
<feature type="transmembrane region" description="Helical" evidence="12">
    <location>
        <begin position="182"/>
        <end position="207"/>
    </location>
</feature>
<keyword evidence="4 12" id="KW-0328">Glycosyltransferase</keyword>
<dbReference type="EC" id="2.4.1.-" evidence="12"/>
<dbReference type="OrthoDB" id="19039at2759"/>
<keyword evidence="7 12" id="KW-0256">Endoplasmic reticulum</keyword>
<feature type="transmembrane region" description="Helical" evidence="12">
    <location>
        <begin position="119"/>
        <end position="137"/>
    </location>
</feature>
<feature type="transmembrane region" description="Helical" evidence="12">
    <location>
        <begin position="297"/>
        <end position="315"/>
    </location>
</feature>
<dbReference type="PANTHER" id="PTHR22760">
    <property type="entry name" value="GLYCOSYLTRANSFERASE"/>
    <property type="match status" value="1"/>
</dbReference>
<dbReference type="InterPro" id="IPR005599">
    <property type="entry name" value="GPI_mannosylTrfase"/>
</dbReference>
<evidence type="ECO:0000313" key="14">
    <source>
        <dbReference type="EMBL" id="EAU83201.2"/>
    </source>
</evidence>
<evidence type="ECO:0000256" key="9">
    <source>
        <dbReference type="ARBA" id="ARBA00023136"/>
    </source>
</evidence>
<dbReference type="GeneID" id="6015192"/>
<keyword evidence="9 12" id="KW-0472">Membrane</keyword>
<evidence type="ECO:0000256" key="10">
    <source>
        <dbReference type="ARBA" id="ARBA00044721"/>
    </source>
</evidence>
<comment type="subcellular location">
    <subcellularLocation>
        <location evidence="1 12">Endoplasmic reticulum membrane</location>
        <topology evidence="1 12">Multi-pass membrane protein</topology>
    </subcellularLocation>
</comment>
<comment type="pathway">
    <text evidence="2">Protein modification; protein glycosylation.</text>
</comment>
<dbReference type="EMBL" id="AACS02000004">
    <property type="protein sequence ID" value="EAU83201.2"/>
    <property type="molecule type" value="Genomic_DNA"/>
</dbReference>
<keyword evidence="6 12" id="KW-0812">Transmembrane</keyword>
<evidence type="ECO:0000256" key="1">
    <source>
        <dbReference type="ARBA" id="ARBA00004477"/>
    </source>
</evidence>
<feature type="transmembrane region" description="Helical" evidence="12">
    <location>
        <begin position="269"/>
        <end position="290"/>
    </location>
</feature>
<feature type="chain" id="PRO_5002724593" description="Mannosyltransferase" evidence="13">
    <location>
        <begin position="20"/>
        <end position="531"/>
    </location>
</feature>
<evidence type="ECO:0000313" key="15">
    <source>
        <dbReference type="Proteomes" id="UP000001861"/>
    </source>
</evidence>
<sequence>MSLMLDALLLLTGWTHVLLAPYTKVEESFNLHGIHDVLMYGVSTKALPKYDHFVFPGAVPRTFIGSTLLAWAVRPIANSVLPFGLLQTKFDLQIMARLVLATTNALGLCLIRRAVSQRFGRLTGLFFAVLTCTQFHLPFWMGRTVPNMFALFLVNLSTYLLLKRAPNALRLSSATSSTIISLLTFTAVVFRAEVALFLAPVALQLLLTKNIGFRKLITVGLTASLLSIATTVLVDSYFWNQPLLWPEFSAIYFNVFQGKSAEWGVSPPLTYFTAFLPKLLLSALPLSIIGMVTDLRIFRLLLPSWIFVTLISFLGHKEWRFIVYVVPIFNVAAARTCKSLVSFPKNGRMGRILFAIPFACILANLAFTSFTTYASIINYPGGEAMRQFHALYPPHSKPVHVHICNLAAQTGASLFHHLNSPPSWPTLEPNVQSAWIYNKTEGLEIDDLLGNSRFTHLIIETPPTDRLLRRRPWKVVDSIRAFDGVKLDLSATKGLLQARDATGLIQRLSHAITSTIQIKRTDKLWILERQS</sequence>
<keyword evidence="5" id="KW-0808">Transferase</keyword>
<reference evidence="14 15" key="1">
    <citation type="journal article" date="2010" name="Proc. Natl. Acad. Sci. U.S.A.">
        <title>Insights into evolution of multicellular fungi from the assembled chromosomes of the mushroom Coprinopsis cinerea (Coprinus cinereus).</title>
        <authorList>
            <person name="Stajich J.E."/>
            <person name="Wilke S.K."/>
            <person name="Ahren D."/>
            <person name="Au C.H."/>
            <person name="Birren B.W."/>
            <person name="Borodovsky M."/>
            <person name="Burns C."/>
            <person name="Canback B."/>
            <person name="Casselton L.A."/>
            <person name="Cheng C.K."/>
            <person name="Deng J."/>
            <person name="Dietrich F.S."/>
            <person name="Fargo D.C."/>
            <person name="Farman M.L."/>
            <person name="Gathman A.C."/>
            <person name="Goldberg J."/>
            <person name="Guigo R."/>
            <person name="Hoegger P.J."/>
            <person name="Hooker J.B."/>
            <person name="Huggins A."/>
            <person name="James T.Y."/>
            <person name="Kamada T."/>
            <person name="Kilaru S."/>
            <person name="Kodira C."/>
            <person name="Kues U."/>
            <person name="Kupfer D."/>
            <person name="Kwan H.S."/>
            <person name="Lomsadze A."/>
            <person name="Li W."/>
            <person name="Lilly W.W."/>
            <person name="Ma L.J."/>
            <person name="Mackey A.J."/>
            <person name="Manning G."/>
            <person name="Martin F."/>
            <person name="Muraguchi H."/>
            <person name="Natvig D.O."/>
            <person name="Palmerini H."/>
            <person name="Ramesh M.A."/>
            <person name="Rehmeyer C.J."/>
            <person name="Roe B.A."/>
            <person name="Shenoy N."/>
            <person name="Stanke M."/>
            <person name="Ter-Hovhannisyan V."/>
            <person name="Tunlid A."/>
            <person name="Velagapudi R."/>
            <person name="Vision T.J."/>
            <person name="Zeng Q."/>
            <person name="Zolan M.E."/>
            <person name="Pukkila P.J."/>
        </authorList>
    </citation>
    <scope>NUCLEOTIDE SEQUENCE [LARGE SCALE GENOMIC DNA]</scope>
    <source>
        <strain evidence="15">Okayama-7 / 130 / ATCC MYA-4618 / FGSC 9003</strain>
    </source>
</reference>
<evidence type="ECO:0000256" key="5">
    <source>
        <dbReference type="ARBA" id="ARBA00022679"/>
    </source>
</evidence>
<name>A8P3S0_COPC7</name>
<comment type="catalytic activity">
    <reaction evidence="11">
        <text>an alpha-D-Man-(1-&gt;2)-alpha-D-Man-(1-&gt;2)-alpha-D-Man-(1-&gt;3)-[alpha-D-Man-(1-&gt;2)-alpha-D-Man-(1-&gt;3)-alpha-D-Man-(1-&gt;6)]-beta-D-Man-(1-&gt;4)-beta-D-GlcNAc-(1-&gt;4)-alpha-D-GlcNAc-diphospho-di-trans,poly-cis-dolichol + a di-trans,poly-cis-dolichyl beta-D-mannosyl phosphate = an alpha-D-Man-(1-&gt;2)-alpha-D-Man-(1-&gt;2)-alpha-D-Man-(1-&gt;3)-[alpha-D-Man-(1-&gt;2)-alpha-D-Man-(1-&gt;3)-[alpha-D-Man-(1-&gt;6)]-alpha-D-Man-(1-&gt;6)]-beta-D-Man-(1-&gt;4)-beta-D-GlcNAc-(1-&gt;4)-alpha-D-GlcNAc-diphospho-di-trans,poly-cis-dolichol + a di-trans,poly-cis-dolichyl phosphate + H(+)</text>
        <dbReference type="Rhea" id="RHEA:29535"/>
        <dbReference type="Rhea" id="RHEA-COMP:19498"/>
        <dbReference type="Rhea" id="RHEA-COMP:19501"/>
        <dbReference type="Rhea" id="RHEA-COMP:19518"/>
        <dbReference type="Rhea" id="RHEA-COMP:19519"/>
        <dbReference type="ChEBI" id="CHEBI:15378"/>
        <dbReference type="ChEBI" id="CHEBI:57683"/>
        <dbReference type="ChEBI" id="CHEBI:58211"/>
        <dbReference type="ChEBI" id="CHEBI:132517"/>
        <dbReference type="ChEBI" id="CHEBI:132519"/>
        <dbReference type="EC" id="2.4.1.260"/>
    </reaction>
    <physiologicalReaction direction="left-to-right" evidence="11">
        <dbReference type="Rhea" id="RHEA:29536"/>
    </physiologicalReaction>
</comment>
<dbReference type="UniPathway" id="UPA00378"/>
<evidence type="ECO:0000256" key="2">
    <source>
        <dbReference type="ARBA" id="ARBA00004922"/>
    </source>
</evidence>
<evidence type="ECO:0000256" key="4">
    <source>
        <dbReference type="ARBA" id="ARBA00022676"/>
    </source>
</evidence>
<dbReference type="VEuPathDB" id="FungiDB:CC1G_11662"/>
<feature type="signal peptide" evidence="13">
    <location>
        <begin position="1"/>
        <end position="19"/>
    </location>
</feature>
<keyword evidence="13" id="KW-0732">Signal</keyword>
<comment type="caution">
    <text evidence="14">The sequence shown here is derived from an EMBL/GenBank/DDBJ whole genome shotgun (WGS) entry which is preliminary data.</text>
</comment>
<evidence type="ECO:0000256" key="12">
    <source>
        <dbReference type="RuleBase" id="RU363075"/>
    </source>
</evidence>
<evidence type="ECO:0000256" key="7">
    <source>
        <dbReference type="ARBA" id="ARBA00022824"/>
    </source>
</evidence>
<dbReference type="Pfam" id="PF03901">
    <property type="entry name" value="Glyco_transf_22"/>
    <property type="match status" value="1"/>
</dbReference>
<proteinExistence type="inferred from homology"/>
<protein>
    <recommendedName>
        <fullName evidence="12">Mannosyltransferase</fullName>
        <ecNumber evidence="12">2.4.1.-</ecNumber>
    </recommendedName>
</protein>
<dbReference type="STRING" id="240176.A8P3S0"/>
<dbReference type="HOGENOM" id="CLU_008917_4_1_1"/>
<evidence type="ECO:0000256" key="11">
    <source>
        <dbReference type="ARBA" id="ARBA00048899"/>
    </source>
</evidence>
<accession>A8P3S0</accession>
<dbReference type="InParanoid" id="A8P3S0"/>
<dbReference type="FunCoup" id="A8P3S0">
    <property type="interactions" value="176"/>
</dbReference>
<dbReference type="GO" id="GO:0006487">
    <property type="term" value="P:protein N-linked glycosylation"/>
    <property type="evidence" value="ECO:0007669"/>
    <property type="project" value="TreeGrafter"/>
</dbReference>
<dbReference type="RefSeq" id="XP_001838600.2">
    <property type="nucleotide sequence ID" value="XM_001838548.2"/>
</dbReference>
<dbReference type="PANTHER" id="PTHR22760:SF1">
    <property type="entry name" value="DOL-P-MAN:MAN(7)GLCNAC(2)-PP-DOL ALPHA-1,6-MANNOSYLTRANSFERASE"/>
    <property type="match status" value="1"/>
</dbReference>
<keyword evidence="15" id="KW-1185">Reference proteome</keyword>
<dbReference type="OMA" id="MIRYLTF"/>
<dbReference type="GO" id="GO:0005789">
    <property type="term" value="C:endoplasmic reticulum membrane"/>
    <property type="evidence" value="ECO:0007669"/>
    <property type="project" value="UniProtKB-SubCell"/>
</dbReference>
<evidence type="ECO:0000256" key="6">
    <source>
        <dbReference type="ARBA" id="ARBA00022692"/>
    </source>
</evidence>
<keyword evidence="8 12" id="KW-1133">Transmembrane helix</keyword>
<comment type="similarity">
    <text evidence="3 12">Belongs to the glycosyltransferase 22 family.</text>
</comment>
<organism evidence="14 15">
    <name type="scientific">Coprinopsis cinerea (strain Okayama-7 / 130 / ATCC MYA-4618 / FGSC 9003)</name>
    <name type="common">Inky cap fungus</name>
    <name type="synonym">Hormographiella aspergillata</name>
    <dbReference type="NCBI Taxonomy" id="240176"/>
    <lineage>
        <taxon>Eukaryota</taxon>
        <taxon>Fungi</taxon>
        <taxon>Dikarya</taxon>
        <taxon>Basidiomycota</taxon>
        <taxon>Agaricomycotina</taxon>
        <taxon>Agaricomycetes</taxon>
        <taxon>Agaricomycetidae</taxon>
        <taxon>Agaricales</taxon>
        <taxon>Agaricineae</taxon>
        <taxon>Psathyrellaceae</taxon>
        <taxon>Coprinopsis</taxon>
    </lineage>
</organism>
<gene>
    <name evidence="14" type="ORF">CC1G_11662</name>
</gene>
<comment type="function">
    <text evidence="10">Mannosyltransferase that operates in the biosynthetic pathway of dolichol-linked oligosaccharides, the glycan precursors employed in protein asparagine (N)-glycosylation. The assembly of dolichol-linked oligosaccharides begins on the cytosolic side of the endoplasmic reticulum membrane and finishes in its lumen. The sequential addition of sugars to dolichol pyrophosphate produces dolichol-linked oligosaccharides containing fourteen sugars, including two GlcNAcs, nine mannoses and three glucoses. Once assembled, the oligosaccharide is transferred from the lipid to nascent proteins by oligosaccharyltransferases. In the lumen of the endoplasmic reticulum, adds the eighth mannose residue in an alpha-1,6 linkage onto Man(7)GlcNAc(2)-PP-dolichol to produce Man(8)GlcNAc(2)-PP-dolichol.</text>
</comment>
<dbReference type="KEGG" id="cci:CC1G_11662"/>
<dbReference type="Proteomes" id="UP000001861">
    <property type="component" value="Unassembled WGS sequence"/>
</dbReference>
<dbReference type="GO" id="GO:0052917">
    <property type="term" value="F:dol-P-Man:Man(7)GlcNAc(2)-PP-Dol alpha-1,6-mannosyltransferase activity"/>
    <property type="evidence" value="ECO:0007669"/>
    <property type="project" value="UniProtKB-EC"/>
</dbReference>
<feature type="transmembrane region" description="Helical" evidence="12">
    <location>
        <begin position="353"/>
        <end position="376"/>
    </location>
</feature>
<dbReference type="AlphaFoldDB" id="A8P3S0"/>